<reference evidence="2 3" key="1">
    <citation type="submission" date="2019-08" db="EMBL/GenBank/DDBJ databases">
        <authorList>
            <person name="Peeters C."/>
        </authorList>
    </citation>
    <scope>NUCLEOTIDE SEQUENCE [LARGE SCALE GENOMIC DNA]</scope>
    <source>
        <strain evidence="2 3">LMG 31115</strain>
    </source>
</reference>
<evidence type="ECO:0000313" key="3">
    <source>
        <dbReference type="Proteomes" id="UP000333828"/>
    </source>
</evidence>
<evidence type="ECO:0000256" key="1">
    <source>
        <dbReference type="SAM" id="MobiDB-lite"/>
    </source>
</evidence>
<gene>
    <name evidence="2" type="ORF">PIN31115_04470</name>
</gene>
<proteinExistence type="predicted"/>
<organism evidence="2 3">
    <name type="scientific">Pandoraea iniqua</name>
    <dbReference type="NCBI Taxonomy" id="2508288"/>
    <lineage>
        <taxon>Bacteria</taxon>
        <taxon>Pseudomonadati</taxon>
        <taxon>Pseudomonadota</taxon>
        <taxon>Betaproteobacteria</taxon>
        <taxon>Burkholderiales</taxon>
        <taxon>Burkholderiaceae</taxon>
        <taxon>Pandoraea</taxon>
    </lineage>
</organism>
<dbReference type="Proteomes" id="UP000333828">
    <property type="component" value="Unassembled WGS sequence"/>
</dbReference>
<name>A0A5E4YFG2_9BURK</name>
<protein>
    <submittedName>
        <fullName evidence="2">Uncharacterized protein</fullName>
    </submittedName>
</protein>
<sequence>MTKGIGVSAWSSTSLQDLPRCIPFRRTRVSQSRPTQGAEARATSKGERPSRSLLSRVYRLLSGSEDCRAHNKMRKHLAAVDFVLGHMLRDVSVMNSEVAVRSDYVKSNRLCAHLLACVGLSGANEEATDTAMLNVLFARIHEMARTMSSEQRERLRAMLKEGVRHMRGQSDFLIAGWDIRRWSLDALNEFEIRILRNSLGKVEPKHLLRQMTSLSQGLWHGPEERERLWTVVVQWCERIRRAKAEASLENEFAIESLGMLLNRMQGLKALYQKECGPDSCLPEMGKAMQAVAELYAALRSRANQILVDSARAMDSALCAECHASHFFGVADRFGRAVLRVAQFERKSFHDVLINLRSKTANCPALAACWSSRFSLIEVACQSKACEKSAHVVLAYFRVLGAAPVPDLLHVRRAAVLARNNEDYIYAMGRQWGARPKIDRLGNVVPHETQISFKSADDLNQFLDTSREIASNLSVIDERLPALHERFIDRLARAQQQVRVPSQGLTVSLAGGMPLDMLRVVADARGGNLSAVLRNSAQVRKFHNELLEMCEGDAIWARRVSGYVNSESENLLEEPWMPRFAGMADLAWEQPIPVVGDLTAMTFEAGEHRVEYHIERISESEILVTVRETHAQISTLGRLTYAGHKPLNSEKTNPAHTYRQANCSFRVSRSGRVEVCSDNAKRGSAISLRQDGEFDETAQAAKWENAFASTTRPAVPSVGSYGGAKASGNSALFWSGVARFASRVDSDYRPAFFVRFQEMFRFFIKYLSERDRSVVATMNAGLSNADLRAVLVDIRTVCERLGFAVDQGSHFAIIRQQWLAQRTATEFAHAVDEISEALEDCVLQLSAAGHSRAKRTKVLKRFDVEVAHVGMVFARRLSELHGSVIDGEIQGAPISVDVLRATLERRVSVQDRYAISQAIVHSPSRAKREDDPTMLDVKVVADAPVDGAVDGSIEFGEFEDHTSQAWRRLCNEIFSQLSLGGVRNRLARQGREDLAIMRSRITQHYEREISEIMQRCLAGLSEEDTSRDDRDAKVLLLAYTRVHEAERRLQQSLEQSGFSEDDLLNDARDQLQAALTMNFSSQQRDQIAQAMMRSRVPVLLAAARERTSGDIVGHRVNAVMRAWSTLATWLGIEDFSPQATISKSNVLNEAGLHALSGLGICVGLGRYGDGRYGGIIAQPLRGPGGVEYLVRTVQATIQTEWLARLSSAADMSRHDEWFVQDVRLNGIHGCSRARLELALEDGARTSLQAFAASHCISQVFSDGIRAIMKSHPQDWPHTSSEAARVLPGSDHWAFFPSGSDNPQLDEWIDVQWSVLTSGDMRIEIVETRLNPTFLDTSVPADAAGADRRITLKPEGSWSQIRYAVTVGRDGKITMGPNDVQIIVDATLRTDDTSPVASVQGQSQAGALVRRRHNVPNTSESVI</sequence>
<feature type="compositionally biased region" description="Polar residues" evidence="1">
    <location>
        <begin position="1393"/>
        <end position="1403"/>
    </location>
</feature>
<accession>A0A5E4YFG2</accession>
<evidence type="ECO:0000313" key="2">
    <source>
        <dbReference type="EMBL" id="VVE47536.1"/>
    </source>
</evidence>
<dbReference type="EMBL" id="CABPSI010000005">
    <property type="protein sequence ID" value="VVE47536.1"/>
    <property type="molecule type" value="Genomic_DNA"/>
</dbReference>
<feature type="region of interest" description="Disordered" evidence="1">
    <location>
        <begin position="1393"/>
        <end position="1421"/>
    </location>
</feature>
<feature type="region of interest" description="Disordered" evidence="1">
    <location>
        <begin position="28"/>
        <end position="50"/>
    </location>
</feature>
<keyword evidence="3" id="KW-1185">Reference proteome</keyword>